<dbReference type="AlphaFoldDB" id="A0A9P7AMQ5"/>
<sequence>MLVNMGVCVVLTHAEHSGVLKCRTDDTKDLSGFLPALKSVRFRVEVQRPTPVQITAGCQVVLHLIQERGTLSSFQVIYQRLRRNWELDIPRMLMTPNSPLFSPTETEMGGYEFSERLAYVD</sequence>
<dbReference type="OrthoDB" id="193931at2759"/>
<dbReference type="RefSeq" id="XP_041159142.1">
    <property type="nucleotide sequence ID" value="XM_041303157.1"/>
</dbReference>
<protein>
    <submittedName>
        <fullName evidence="1">Uncharacterized protein</fullName>
    </submittedName>
</protein>
<proteinExistence type="predicted"/>
<comment type="caution">
    <text evidence="1">The sequence shown here is derived from an EMBL/GenBank/DDBJ whole genome shotgun (WGS) entry which is preliminary data.</text>
</comment>
<reference evidence="1" key="1">
    <citation type="journal article" date="2020" name="New Phytol.">
        <title>Comparative genomics reveals dynamic genome evolution in host specialist ectomycorrhizal fungi.</title>
        <authorList>
            <person name="Lofgren L.A."/>
            <person name="Nguyen N.H."/>
            <person name="Vilgalys R."/>
            <person name="Ruytinx J."/>
            <person name="Liao H.L."/>
            <person name="Branco S."/>
            <person name="Kuo A."/>
            <person name="LaButti K."/>
            <person name="Lipzen A."/>
            <person name="Andreopoulos W."/>
            <person name="Pangilinan J."/>
            <person name="Riley R."/>
            <person name="Hundley H."/>
            <person name="Na H."/>
            <person name="Barry K."/>
            <person name="Grigoriev I.V."/>
            <person name="Stajich J.E."/>
            <person name="Kennedy P.G."/>
        </authorList>
    </citation>
    <scope>NUCLEOTIDE SEQUENCE</scope>
    <source>
        <strain evidence="1">S12</strain>
    </source>
</reference>
<evidence type="ECO:0000313" key="2">
    <source>
        <dbReference type="Proteomes" id="UP000719766"/>
    </source>
</evidence>
<gene>
    <name evidence="1" type="ORF">HD556DRAFT_1378648</name>
</gene>
<accession>A0A9P7AMQ5</accession>
<dbReference type="EMBL" id="JABBWE010000035">
    <property type="protein sequence ID" value="KAG1792563.1"/>
    <property type="molecule type" value="Genomic_DNA"/>
</dbReference>
<keyword evidence="2" id="KW-1185">Reference proteome</keyword>
<evidence type="ECO:0000313" key="1">
    <source>
        <dbReference type="EMBL" id="KAG1792563.1"/>
    </source>
</evidence>
<organism evidence="1 2">
    <name type="scientific">Suillus plorans</name>
    <dbReference type="NCBI Taxonomy" id="116603"/>
    <lineage>
        <taxon>Eukaryota</taxon>
        <taxon>Fungi</taxon>
        <taxon>Dikarya</taxon>
        <taxon>Basidiomycota</taxon>
        <taxon>Agaricomycotina</taxon>
        <taxon>Agaricomycetes</taxon>
        <taxon>Agaricomycetidae</taxon>
        <taxon>Boletales</taxon>
        <taxon>Suillineae</taxon>
        <taxon>Suillaceae</taxon>
        <taxon>Suillus</taxon>
    </lineage>
</organism>
<dbReference type="GeneID" id="64596921"/>
<name>A0A9P7AMQ5_9AGAM</name>
<dbReference type="Proteomes" id="UP000719766">
    <property type="component" value="Unassembled WGS sequence"/>
</dbReference>